<dbReference type="OrthoDB" id="10260946at2759"/>
<dbReference type="AlphaFoldDB" id="A0A2P4YQR5"/>
<dbReference type="Proteomes" id="UP000237271">
    <property type="component" value="Unassembled WGS sequence"/>
</dbReference>
<dbReference type="InterPro" id="IPR036322">
    <property type="entry name" value="WD40_repeat_dom_sf"/>
</dbReference>
<dbReference type="InterPro" id="IPR015943">
    <property type="entry name" value="WD40/YVTN_repeat-like_dom_sf"/>
</dbReference>
<proteinExistence type="predicted"/>
<reference evidence="1 2" key="1">
    <citation type="journal article" date="2017" name="Genome Biol. Evol.">
        <title>Phytophthora megakarya and P. palmivora, closely related causal agents of cacao black pod rot, underwent increases in genome sizes and gene numbers by different mechanisms.</title>
        <authorList>
            <person name="Ali S.S."/>
            <person name="Shao J."/>
            <person name="Lary D.J."/>
            <person name="Kronmiller B."/>
            <person name="Shen D."/>
            <person name="Strem M.D."/>
            <person name="Amoako-Attah I."/>
            <person name="Akrofi A.Y."/>
            <person name="Begoude B.A."/>
            <person name="Ten Hoopen G.M."/>
            <person name="Coulibaly K."/>
            <person name="Kebe B.I."/>
            <person name="Melnick R.L."/>
            <person name="Guiltinan M.J."/>
            <person name="Tyler B.M."/>
            <person name="Meinhardt L.W."/>
            <person name="Bailey B.A."/>
        </authorList>
    </citation>
    <scope>NUCLEOTIDE SEQUENCE [LARGE SCALE GENOMIC DNA]</scope>
    <source>
        <strain evidence="2">sbr112.9</strain>
    </source>
</reference>
<gene>
    <name evidence="1" type="ORF">PHPALM_2140</name>
</gene>
<dbReference type="PROSITE" id="PS51257">
    <property type="entry name" value="PROKAR_LIPOPROTEIN"/>
    <property type="match status" value="1"/>
</dbReference>
<evidence type="ECO:0000313" key="1">
    <source>
        <dbReference type="EMBL" id="POM80069.1"/>
    </source>
</evidence>
<comment type="caution">
    <text evidence="1">The sequence shown here is derived from an EMBL/GenBank/DDBJ whole genome shotgun (WGS) entry which is preliminary data.</text>
</comment>
<accession>A0A2P4YQR5</accession>
<keyword evidence="2" id="KW-1185">Reference proteome</keyword>
<dbReference type="EMBL" id="NCKW01000737">
    <property type="protein sequence ID" value="POM80069.1"/>
    <property type="molecule type" value="Genomic_DNA"/>
</dbReference>
<dbReference type="SUPFAM" id="SSF50978">
    <property type="entry name" value="WD40 repeat-like"/>
    <property type="match status" value="1"/>
</dbReference>
<dbReference type="Gene3D" id="2.130.10.10">
    <property type="entry name" value="YVTN repeat-like/Quinoprotein amine dehydrogenase"/>
    <property type="match status" value="1"/>
</dbReference>
<evidence type="ECO:0000313" key="2">
    <source>
        <dbReference type="Proteomes" id="UP000237271"/>
    </source>
</evidence>
<organism evidence="1 2">
    <name type="scientific">Phytophthora palmivora</name>
    <dbReference type="NCBI Taxonomy" id="4796"/>
    <lineage>
        <taxon>Eukaryota</taxon>
        <taxon>Sar</taxon>
        <taxon>Stramenopiles</taxon>
        <taxon>Oomycota</taxon>
        <taxon>Peronosporomycetes</taxon>
        <taxon>Peronosporales</taxon>
        <taxon>Peronosporaceae</taxon>
        <taxon>Phytophthora</taxon>
    </lineage>
</organism>
<name>A0A2P4YQR5_9STRA</name>
<sequence>MWRTVAQSQPQLKRIVWNGGVGLVGAAACEGLCELELETGPCSSLSLLSMVRGVELCTEVSPHGFDLGRGDELRTSSFAILSISGYDGAALVGSTLVPALSVDWHHKQPTVLSVELEDQMIRTYDVCSPHTPLARRETHRAAAHVVKYSPYRDVLLATGGDDGKAYVTVGSFSSDRTASSGIDELLVGEENTAPHRDYV</sequence>
<protein>
    <submittedName>
        <fullName evidence="1">Methylosome protein 50</fullName>
    </submittedName>
</protein>